<dbReference type="RefSeq" id="WP_132922538.1">
    <property type="nucleotide sequence ID" value="NZ_SJOI01000001.1"/>
</dbReference>
<dbReference type="SUPFAM" id="SSF57716">
    <property type="entry name" value="Glucocorticoid receptor-like (DNA-binding domain)"/>
    <property type="match status" value="1"/>
</dbReference>
<dbReference type="PROSITE" id="PS51128">
    <property type="entry name" value="ZF_DKSA_2"/>
    <property type="match status" value="1"/>
</dbReference>
<evidence type="ECO:0000256" key="1">
    <source>
        <dbReference type="ARBA" id="ARBA00022723"/>
    </source>
</evidence>
<protein>
    <submittedName>
        <fullName evidence="6">TraR/DksA family transcriptional regulator</fullName>
    </submittedName>
</protein>
<dbReference type="GO" id="GO:0008270">
    <property type="term" value="F:zinc ion binding"/>
    <property type="evidence" value="ECO:0007669"/>
    <property type="project" value="UniProtKB-KW"/>
</dbReference>
<dbReference type="Gene3D" id="1.20.120.910">
    <property type="entry name" value="DksA, coiled-coil domain"/>
    <property type="match status" value="1"/>
</dbReference>
<keyword evidence="7" id="KW-1185">Reference proteome</keyword>
<evidence type="ECO:0000256" key="2">
    <source>
        <dbReference type="ARBA" id="ARBA00022771"/>
    </source>
</evidence>
<keyword evidence="2" id="KW-0863">Zinc-finger</keyword>
<dbReference type="Pfam" id="PF01258">
    <property type="entry name" value="zf-dskA_traR"/>
    <property type="match status" value="1"/>
</dbReference>
<evidence type="ECO:0000256" key="4">
    <source>
        <dbReference type="PROSITE-ProRule" id="PRU00510"/>
    </source>
</evidence>
<proteinExistence type="predicted"/>
<dbReference type="OrthoDB" id="962301at2"/>
<sequence>MPDIVDISQKCVEFLLDRQIARSRWRIIPPSAHHCVTCSSPIPQARRKAIPDVKACIKCQRLNELKNTNCRYSPI</sequence>
<evidence type="ECO:0000259" key="5">
    <source>
        <dbReference type="Pfam" id="PF01258"/>
    </source>
</evidence>
<evidence type="ECO:0000256" key="3">
    <source>
        <dbReference type="ARBA" id="ARBA00022833"/>
    </source>
</evidence>
<accession>A0A4R1N8M7</accession>
<dbReference type="PANTHER" id="PTHR38777">
    <property type="entry name" value="FELS-2 PROPHAGE PROTEIN"/>
    <property type="match status" value="1"/>
</dbReference>
<feature type="domain" description="Zinc finger DksA/TraR C4-type" evidence="5">
    <location>
        <begin position="33"/>
        <end position="61"/>
    </location>
</feature>
<comment type="caution">
    <text evidence="6">The sequence shown here is derived from an EMBL/GenBank/DDBJ whole genome shotgun (WGS) entry which is preliminary data.</text>
</comment>
<dbReference type="GO" id="GO:1900378">
    <property type="term" value="P:positive regulation of secondary metabolite biosynthetic process"/>
    <property type="evidence" value="ECO:0007669"/>
    <property type="project" value="TreeGrafter"/>
</dbReference>
<name>A0A4R1N8M7_9GAMM</name>
<keyword evidence="3" id="KW-0862">Zinc</keyword>
<reference evidence="6 7" key="1">
    <citation type="submission" date="2019-02" db="EMBL/GenBank/DDBJ databases">
        <title>Investigation of anaerobic lignin degradation for improved lignocellulosic biofuels.</title>
        <authorList>
            <person name="Deangelis K."/>
        </authorList>
    </citation>
    <scope>NUCLEOTIDE SEQUENCE [LARGE SCALE GENOMIC DNA]</scope>
    <source>
        <strain evidence="6 7">159R</strain>
    </source>
</reference>
<dbReference type="PANTHER" id="PTHR38777:SF1">
    <property type="entry name" value="DNAK SUPPRESSOR PROTEIN"/>
    <property type="match status" value="1"/>
</dbReference>
<evidence type="ECO:0000313" key="6">
    <source>
        <dbReference type="EMBL" id="TCL03694.1"/>
    </source>
</evidence>
<gene>
    <name evidence="6" type="ORF">EZJ58_1771</name>
</gene>
<dbReference type="InterPro" id="IPR000962">
    <property type="entry name" value="Znf_DskA_TraR"/>
</dbReference>
<evidence type="ECO:0000313" key="7">
    <source>
        <dbReference type="Proteomes" id="UP000294555"/>
    </source>
</evidence>
<keyword evidence="1" id="KW-0479">Metal-binding</keyword>
<dbReference type="AlphaFoldDB" id="A0A4R1N8M7"/>
<dbReference type="Proteomes" id="UP000294555">
    <property type="component" value="Unassembled WGS sequence"/>
</dbReference>
<organism evidence="6 7">
    <name type="scientific">Sodalis ligni</name>
    <dbReference type="NCBI Taxonomy" id="2697027"/>
    <lineage>
        <taxon>Bacteria</taxon>
        <taxon>Pseudomonadati</taxon>
        <taxon>Pseudomonadota</taxon>
        <taxon>Gammaproteobacteria</taxon>
        <taxon>Enterobacterales</taxon>
        <taxon>Bruguierivoracaceae</taxon>
        <taxon>Sodalis</taxon>
    </lineage>
</organism>
<dbReference type="EMBL" id="SJOI01000001">
    <property type="protein sequence ID" value="TCL03694.1"/>
    <property type="molecule type" value="Genomic_DNA"/>
</dbReference>
<feature type="zinc finger region" description="dksA C4-type" evidence="4">
    <location>
        <begin position="35"/>
        <end position="59"/>
    </location>
</feature>